<dbReference type="SUPFAM" id="SSF46785">
    <property type="entry name" value="Winged helix' DNA-binding domain"/>
    <property type="match status" value="1"/>
</dbReference>
<accession>A0A1G8TXR1</accession>
<keyword evidence="2" id="KW-1185">Reference proteome</keyword>
<dbReference type="AlphaFoldDB" id="A0A1G8TXR1"/>
<evidence type="ECO:0008006" key="3">
    <source>
        <dbReference type="Google" id="ProtNLM"/>
    </source>
</evidence>
<protein>
    <recommendedName>
        <fullName evidence="3">MarR family transcriptional regulator</fullName>
    </recommendedName>
</protein>
<dbReference type="InterPro" id="IPR036388">
    <property type="entry name" value="WH-like_DNA-bd_sf"/>
</dbReference>
<dbReference type="EMBL" id="FNFD01000001">
    <property type="protein sequence ID" value="SDJ46348.1"/>
    <property type="molecule type" value="Genomic_DNA"/>
</dbReference>
<evidence type="ECO:0000313" key="2">
    <source>
        <dbReference type="Proteomes" id="UP000198706"/>
    </source>
</evidence>
<name>A0A1G8TXR1_9PSED</name>
<dbReference type="Gene3D" id="1.10.10.10">
    <property type="entry name" value="Winged helix-like DNA-binding domain superfamily/Winged helix DNA-binding domain"/>
    <property type="match status" value="1"/>
</dbReference>
<evidence type="ECO:0000313" key="1">
    <source>
        <dbReference type="EMBL" id="SDJ46348.1"/>
    </source>
</evidence>
<dbReference type="Proteomes" id="UP000198706">
    <property type="component" value="Unassembled WGS sequence"/>
</dbReference>
<dbReference type="InterPro" id="IPR036390">
    <property type="entry name" value="WH_DNA-bd_sf"/>
</dbReference>
<organism evidence="1 2">
    <name type="scientific">Pseudomonas indica</name>
    <dbReference type="NCBI Taxonomy" id="137658"/>
    <lineage>
        <taxon>Bacteria</taxon>
        <taxon>Pseudomonadati</taxon>
        <taxon>Pseudomonadota</taxon>
        <taxon>Gammaproteobacteria</taxon>
        <taxon>Pseudomonadales</taxon>
        <taxon>Pseudomonadaceae</taxon>
        <taxon>Pseudomonas</taxon>
    </lineage>
</organism>
<dbReference type="RefSeq" id="WP_084333519.1">
    <property type="nucleotide sequence ID" value="NZ_CBKZNZ010000020.1"/>
</dbReference>
<reference evidence="1 2" key="1">
    <citation type="submission" date="2016-10" db="EMBL/GenBank/DDBJ databases">
        <authorList>
            <person name="de Groot N.N."/>
        </authorList>
    </citation>
    <scope>NUCLEOTIDE SEQUENCE [LARGE SCALE GENOMIC DNA]</scope>
    <source>
        <strain evidence="1 2">JCM 21544</strain>
    </source>
</reference>
<proteinExistence type="predicted"/>
<sequence>MPLRQSQNTRRAIAEAIVSMDEHWVALFGELGIGDSCYSDLLVNMWLRRSESLRKTDLYPFMPGISRRTAVKYVQEMIDVGLLDESGTEDDKRVRHVTLTPILSRRLERYFDQVYALFEAIEPTD</sequence>
<gene>
    <name evidence="1" type="ORF">SAMN05216186_101506</name>
</gene>